<keyword evidence="4 7" id="KW-1133">Transmembrane helix</keyword>
<dbReference type="InterPro" id="IPR029058">
    <property type="entry name" value="AB_hydrolase_fold"/>
</dbReference>
<feature type="region of interest" description="Disordered" evidence="6">
    <location>
        <begin position="1"/>
        <end position="20"/>
    </location>
</feature>
<evidence type="ECO:0000256" key="4">
    <source>
        <dbReference type="ARBA" id="ARBA00022989"/>
    </source>
</evidence>
<accession>A0A165A2L5</accession>
<dbReference type="PANTHER" id="PTHR17920:SF22">
    <property type="entry name" value="DUF726 DOMAIN PROTEIN (AFU_ORTHOLOGUE AFUA_2G12860)"/>
    <property type="match status" value="1"/>
</dbReference>
<sequence>MPWSSKEDTQESQGDDQSLRTVLDAHQCSDLTLLIASVTETMRKRISHTFTVQDEPHNTDTDSSNNPDDAADQLRKRQEQQEQQARELAKPEVQELKIAALEAFDEWRDSVLRRVGEVVNSPQQAQQQKHEAKPGHVDESTGQTKEVRENAPTETVSAALLELFPPISTPLANLPEETRILILHSMLLLLLSLEQYTADSRILLLYLTSSLRLPINILAEDETKVAQGLLKAAKEMSGDEETAKKAEENKISRKWKVGLASVAGAALIGVTGGLAAPLVAAGIGSVMGGLGLGATAAAGYLGTLAGSSVVVGSLFGAYGGRMTGQMMDNYAKEVSDFAFVPNPAASASEDHRLRITIGISGWLTSQDEITRPWRVLGHGSEIFALRWELEALLSLGNALTAMVKSAAWGYAKSEIIKRTIFASLTAALWPLGLLKISRVVDNPFSIARTRGDKAGEVLADALINRAQGQRPVTLIGYSLGARVIYSCLQHLAARRAFGLVESVVLMGAPTPSDSSDWRNVRAVVAGRVVNVYSERDYILAFLYRTSSVQYGIAGLQAIAGVPGVENVNVSELVSGHLKYRYLVGKILEKIGFEDVIGENVARQERELQVVEKQFEREKESQQAEAEAGAGGEGEEDADKEAERLQKEVDEKMRITE</sequence>
<keyword evidence="9" id="KW-1185">Reference proteome</keyword>
<evidence type="ECO:0000256" key="2">
    <source>
        <dbReference type="ARBA" id="ARBA00009824"/>
    </source>
</evidence>
<feature type="transmembrane region" description="Helical" evidence="7">
    <location>
        <begin position="297"/>
        <end position="318"/>
    </location>
</feature>
<feature type="compositionally biased region" description="Basic and acidic residues" evidence="6">
    <location>
        <begin position="640"/>
        <end position="656"/>
    </location>
</feature>
<feature type="region of interest" description="Disordered" evidence="6">
    <location>
        <begin position="118"/>
        <end position="150"/>
    </location>
</feature>
<keyword evidence="5 7" id="KW-0472">Membrane</keyword>
<evidence type="ECO:0000256" key="6">
    <source>
        <dbReference type="SAM" id="MobiDB-lite"/>
    </source>
</evidence>
<organism evidence="8 9">
    <name type="scientific">Xylona heveae (strain CBS 132557 / TC161)</name>
    <dbReference type="NCBI Taxonomy" id="1328760"/>
    <lineage>
        <taxon>Eukaryota</taxon>
        <taxon>Fungi</taxon>
        <taxon>Dikarya</taxon>
        <taxon>Ascomycota</taxon>
        <taxon>Pezizomycotina</taxon>
        <taxon>Xylonomycetes</taxon>
        <taxon>Xylonales</taxon>
        <taxon>Xylonaceae</taxon>
        <taxon>Xylona</taxon>
    </lineage>
</organism>
<feature type="region of interest" description="Disordered" evidence="6">
    <location>
        <begin position="49"/>
        <end position="90"/>
    </location>
</feature>
<proteinExistence type="inferred from homology"/>
<protein>
    <submittedName>
        <fullName evidence="8">DUF726-domain-containing protein</fullName>
    </submittedName>
</protein>
<dbReference type="Gene3D" id="3.40.50.1820">
    <property type="entry name" value="alpha/beta hydrolase"/>
    <property type="match status" value="1"/>
</dbReference>
<dbReference type="STRING" id="1328760.A0A165A2L5"/>
<evidence type="ECO:0000256" key="3">
    <source>
        <dbReference type="ARBA" id="ARBA00022692"/>
    </source>
</evidence>
<feature type="compositionally biased region" description="Polar residues" evidence="6">
    <location>
        <begin position="11"/>
        <end position="20"/>
    </location>
</feature>
<evidence type="ECO:0000256" key="5">
    <source>
        <dbReference type="ARBA" id="ARBA00023136"/>
    </source>
</evidence>
<name>A0A165A2L5_XYLHT</name>
<evidence type="ECO:0000256" key="1">
    <source>
        <dbReference type="ARBA" id="ARBA00004141"/>
    </source>
</evidence>
<dbReference type="PANTHER" id="PTHR17920">
    <property type="entry name" value="TRANSMEMBRANE AND COILED-COIL DOMAIN-CONTAINING PROTEIN 4 TMCO4"/>
    <property type="match status" value="1"/>
</dbReference>
<feature type="transmembrane region" description="Helical" evidence="7">
    <location>
        <begin position="259"/>
        <end position="285"/>
    </location>
</feature>
<feature type="compositionally biased region" description="Basic and acidic residues" evidence="6">
    <location>
        <begin position="612"/>
        <end position="621"/>
    </location>
</feature>
<evidence type="ECO:0000256" key="7">
    <source>
        <dbReference type="SAM" id="Phobius"/>
    </source>
</evidence>
<feature type="compositionally biased region" description="Basic and acidic residues" evidence="6">
    <location>
        <begin position="72"/>
        <end position="90"/>
    </location>
</feature>
<feature type="compositionally biased region" description="Basic and acidic residues" evidence="6">
    <location>
        <begin position="128"/>
        <end position="150"/>
    </location>
</feature>
<gene>
    <name evidence="8" type="ORF">L228DRAFT_214013</name>
</gene>
<dbReference type="SUPFAM" id="SSF53474">
    <property type="entry name" value="alpha/beta-Hydrolases"/>
    <property type="match status" value="1"/>
</dbReference>
<dbReference type="GO" id="GO:0016020">
    <property type="term" value="C:membrane"/>
    <property type="evidence" value="ECO:0007669"/>
    <property type="project" value="UniProtKB-SubCell"/>
</dbReference>
<dbReference type="InParanoid" id="A0A165A2L5"/>
<comment type="similarity">
    <text evidence="2">Belongs to the TMCO4 family.</text>
</comment>
<keyword evidence="3 7" id="KW-0812">Transmembrane</keyword>
<dbReference type="AlphaFoldDB" id="A0A165A2L5"/>
<evidence type="ECO:0000313" key="9">
    <source>
        <dbReference type="Proteomes" id="UP000076632"/>
    </source>
</evidence>
<feature type="region of interest" description="Disordered" evidence="6">
    <location>
        <begin position="612"/>
        <end position="656"/>
    </location>
</feature>
<dbReference type="InterPro" id="IPR007941">
    <property type="entry name" value="DUF726"/>
</dbReference>
<dbReference type="Proteomes" id="UP000076632">
    <property type="component" value="Unassembled WGS sequence"/>
</dbReference>
<dbReference type="OMA" id="FAFIPIR"/>
<dbReference type="EMBL" id="KV407464">
    <property type="protein sequence ID" value="KZF19867.1"/>
    <property type="molecule type" value="Genomic_DNA"/>
</dbReference>
<dbReference type="OrthoDB" id="277931at2759"/>
<comment type="subcellular location">
    <subcellularLocation>
        <location evidence="1">Membrane</location>
        <topology evidence="1">Multi-pass membrane protein</topology>
    </subcellularLocation>
</comment>
<evidence type="ECO:0000313" key="8">
    <source>
        <dbReference type="EMBL" id="KZF19867.1"/>
    </source>
</evidence>
<dbReference type="RefSeq" id="XP_018185422.1">
    <property type="nucleotide sequence ID" value="XM_018330017.1"/>
</dbReference>
<dbReference type="Pfam" id="PF05277">
    <property type="entry name" value="DUF726"/>
    <property type="match status" value="1"/>
</dbReference>
<reference evidence="8 9" key="1">
    <citation type="journal article" date="2016" name="Fungal Biol.">
        <title>The genome of Xylona heveae provides a window into fungal endophytism.</title>
        <authorList>
            <person name="Gazis R."/>
            <person name="Kuo A."/>
            <person name="Riley R."/>
            <person name="LaButti K."/>
            <person name="Lipzen A."/>
            <person name="Lin J."/>
            <person name="Amirebrahimi M."/>
            <person name="Hesse C.N."/>
            <person name="Spatafora J.W."/>
            <person name="Henrissat B."/>
            <person name="Hainaut M."/>
            <person name="Grigoriev I.V."/>
            <person name="Hibbett D.S."/>
        </authorList>
    </citation>
    <scope>NUCLEOTIDE SEQUENCE [LARGE SCALE GENOMIC DNA]</scope>
    <source>
        <strain evidence="8 9">TC161</strain>
    </source>
</reference>
<dbReference type="GeneID" id="28895154"/>